<dbReference type="Gene3D" id="2.40.50.40">
    <property type="match status" value="1"/>
</dbReference>
<dbReference type="AlphaFoldDB" id="A0A9Q3GD24"/>
<sequence>MVWPSKSIKSTRPTKKLSERLLDPFEVLKKVSTNTYQLNLPSQYKPSHPVSHISLLEPVNKSSIPNRNQEPPPPIIIEEEEEQEVSQILDPKLKRGKLWYKVELKGLSQEPERSTWEPSESLKNFPELVNHIHQLNFDKQGQDSPRAYYLYGTWWGEDLPNVSTNPGIHL</sequence>
<dbReference type="InterPro" id="IPR000953">
    <property type="entry name" value="Chromo/chromo_shadow_dom"/>
</dbReference>
<dbReference type="GO" id="GO:0006338">
    <property type="term" value="P:chromatin remodeling"/>
    <property type="evidence" value="ECO:0007669"/>
    <property type="project" value="UniProtKB-ARBA"/>
</dbReference>
<accession>A0A9Q3GD24</accession>
<keyword evidence="3" id="KW-1185">Reference proteome</keyword>
<dbReference type="Pfam" id="PF24626">
    <property type="entry name" value="SH3_Tf2-1"/>
    <property type="match status" value="1"/>
</dbReference>
<reference evidence="2" key="1">
    <citation type="submission" date="2021-03" db="EMBL/GenBank/DDBJ databases">
        <title>Draft genome sequence of rust myrtle Austropuccinia psidii MF-1, a brazilian biotype.</title>
        <authorList>
            <person name="Quecine M.C."/>
            <person name="Pachon D.M.R."/>
            <person name="Bonatelli M.L."/>
            <person name="Correr F.H."/>
            <person name="Franceschini L.M."/>
            <person name="Leite T.F."/>
            <person name="Margarido G.R.A."/>
            <person name="Almeida C.A."/>
            <person name="Ferrarezi J.A."/>
            <person name="Labate C.A."/>
        </authorList>
    </citation>
    <scope>NUCLEOTIDE SEQUENCE</scope>
    <source>
        <strain evidence="2">MF-1</strain>
    </source>
</reference>
<evidence type="ECO:0000313" key="2">
    <source>
        <dbReference type="EMBL" id="MBW0462939.1"/>
    </source>
</evidence>
<evidence type="ECO:0000259" key="1">
    <source>
        <dbReference type="PROSITE" id="PS50013"/>
    </source>
</evidence>
<dbReference type="Pfam" id="PF00385">
    <property type="entry name" value="Chromo"/>
    <property type="match status" value="1"/>
</dbReference>
<dbReference type="PROSITE" id="PS50013">
    <property type="entry name" value="CHROMO_2"/>
    <property type="match status" value="1"/>
</dbReference>
<dbReference type="CDD" id="cd00024">
    <property type="entry name" value="CD_CSD"/>
    <property type="match status" value="1"/>
</dbReference>
<dbReference type="EMBL" id="AVOT02000456">
    <property type="protein sequence ID" value="MBW0462939.1"/>
    <property type="molecule type" value="Genomic_DNA"/>
</dbReference>
<organism evidence="2 3">
    <name type="scientific">Austropuccinia psidii MF-1</name>
    <dbReference type="NCBI Taxonomy" id="1389203"/>
    <lineage>
        <taxon>Eukaryota</taxon>
        <taxon>Fungi</taxon>
        <taxon>Dikarya</taxon>
        <taxon>Basidiomycota</taxon>
        <taxon>Pucciniomycotina</taxon>
        <taxon>Pucciniomycetes</taxon>
        <taxon>Pucciniales</taxon>
        <taxon>Sphaerophragmiaceae</taxon>
        <taxon>Austropuccinia</taxon>
    </lineage>
</organism>
<gene>
    <name evidence="2" type="ORF">O181_002654</name>
</gene>
<proteinExistence type="predicted"/>
<feature type="domain" description="Chromo" evidence="1">
    <location>
        <begin position="83"/>
        <end position="144"/>
    </location>
</feature>
<name>A0A9Q3GD24_9BASI</name>
<evidence type="ECO:0000313" key="3">
    <source>
        <dbReference type="Proteomes" id="UP000765509"/>
    </source>
</evidence>
<dbReference type="InterPro" id="IPR023780">
    <property type="entry name" value="Chromo_domain"/>
</dbReference>
<comment type="caution">
    <text evidence="2">The sequence shown here is derived from an EMBL/GenBank/DDBJ whole genome shotgun (WGS) entry which is preliminary data.</text>
</comment>
<dbReference type="SUPFAM" id="SSF54160">
    <property type="entry name" value="Chromo domain-like"/>
    <property type="match status" value="1"/>
</dbReference>
<dbReference type="Proteomes" id="UP000765509">
    <property type="component" value="Unassembled WGS sequence"/>
</dbReference>
<protein>
    <recommendedName>
        <fullName evidence="1">Chromo domain-containing protein</fullName>
    </recommendedName>
</protein>
<dbReference type="InterPro" id="IPR016197">
    <property type="entry name" value="Chromo-like_dom_sf"/>
</dbReference>
<dbReference type="InterPro" id="IPR056924">
    <property type="entry name" value="SH3_Tf2-1"/>
</dbReference>